<organism evidence="2 3">
    <name type="scientific">Pochonia chlamydosporia 170</name>
    <dbReference type="NCBI Taxonomy" id="1380566"/>
    <lineage>
        <taxon>Eukaryota</taxon>
        <taxon>Fungi</taxon>
        <taxon>Dikarya</taxon>
        <taxon>Ascomycota</taxon>
        <taxon>Pezizomycotina</taxon>
        <taxon>Sordariomycetes</taxon>
        <taxon>Hypocreomycetidae</taxon>
        <taxon>Hypocreales</taxon>
        <taxon>Clavicipitaceae</taxon>
        <taxon>Pochonia</taxon>
    </lineage>
</organism>
<evidence type="ECO:0000256" key="1">
    <source>
        <dbReference type="SAM" id="SignalP"/>
    </source>
</evidence>
<dbReference type="GeneID" id="28857416"/>
<evidence type="ECO:0000313" key="2">
    <source>
        <dbReference type="EMBL" id="OWT43347.1"/>
    </source>
</evidence>
<comment type="caution">
    <text evidence="2">The sequence shown here is derived from an EMBL/GenBank/DDBJ whole genome shotgun (WGS) entry which is preliminary data.</text>
</comment>
<gene>
    <name evidence="2" type="ORF">VFPPC_17490</name>
</gene>
<keyword evidence="1" id="KW-0732">Signal</keyword>
<protein>
    <submittedName>
        <fullName evidence="2">Uncharacterized protein</fullName>
    </submittedName>
</protein>
<dbReference type="Proteomes" id="UP000078397">
    <property type="component" value="Unassembled WGS sequence"/>
</dbReference>
<reference evidence="2 3" key="1">
    <citation type="journal article" date="2016" name="PLoS Pathog.">
        <title>Biosynthesis of antibiotic leucinostatins in bio-control fungus Purpureocillium lilacinum and their inhibition on phytophthora revealed by genome mining.</title>
        <authorList>
            <person name="Wang G."/>
            <person name="Liu Z."/>
            <person name="Lin R."/>
            <person name="Li E."/>
            <person name="Mao Z."/>
            <person name="Ling J."/>
            <person name="Yang Y."/>
            <person name="Yin W.B."/>
            <person name="Xie B."/>
        </authorList>
    </citation>
    <scope>NUCLEOTIDE SEQUENCE [LARGE SCALE GENOMIC DNA]</scope>
    <source>
        <strain evidence="2">170</strain>
    </source>
</reference>
<accession>A0A219ARD8</accession>
<feature type="signal peptide" evidence="1">
    <location>
        <begin position="1"/>
        <end position="17"/>
    </location>
</feature>
<dbReference type="STRING" id="1380566.A0A219ARD8"/>
<feature type="chain" id="PRO_5012985028" evidence="1">
    <location>
        <begin position="18"/>
        <end position="128"/>
    </location>
</feature>
<dbReference type="AlphaFoldDB" id="A0A219ARD8"/>
<proteinExistence type="predicted"/>
<sequence length="128" mass="13906">MKLSNIITLSLSAAAIAAPSPDNIDSRANLPGLNALQSKYANAIIAQAKKDGVGPHGCQAAIATAMVEVRPHKLPIIRNTNARTDQHHHVRQQRSPTVAELSARSCWFRPRQHRAVPAPCVRVQEHCV</sequence>
<dbReference type="KEGG" id="pchm:VFPPC_17490"/>
<keyword evidence="3" id="KW-1185">Reference proteome</keyword>
<name>A0A219ARD8_METCM</name>
<dbReference type="RefSeq" id="XP_022285780.1">
    <property type="nucleotide sequence ID" value="XM_022429193.1"/>
</dbReference>
<dbReference type="EMBL" id="LSBJ02000002">
    <property type="protein sequence ID" value="OWT43347.1"/>
    <property type="molecule type" value="Genomic_DNA"/>
</dbReference>
<evidence type="ECO:0000313" key="3">
    <source>
        <dbReference type="Proteomes" id="UP000078397"/>
    </source>
</evidence>
<dbReference type="OrthoDB" id="2251794at2759"/>